<feature type="domain" description="AAA+ ATPase" evidence="3">
    <location>
        <begin position="161"/>
        <end position="314"/>
    </location>
</feature>
<feature type="transmembrane region" description="Helical" evidence="2">
    <location>
        <begin position="579"/>
        <end position="600"/>
    </location>
</feature>
<sequence>MRDGVGVKPWLPRLARFVVAAGLGAGVLWVALLDPAPRGEMSTFGQFALAAATMVLLLWDQLVKVVTHAPVDVDGLADDLAQAMRAQWQQAATERGLLQPAPLPIRWRRSREPVAGPSSAATTTRDGHVPFDPLPGLDRVTSARLRNGDRRTLHRIYGGLPSGRLIITGEPGSGKSSAAVLLLLDALRYRDQVDPAERQRVPVPVLITLSGWNPGNQPFMEWLVGKLGTLPLLHGRRGGERATALLRAGRIAVFLDGLDEMPEHTRAIALRSLTRQVTARLVLLTRTRELVVAATQHILVGAVALELLPLRPPDVADHLLRPLPDPPPPSWRRVADTVVNDAGHPLTQAVSTPLTVNLVRDTYPVDGPVDELLDTSRFADAAAIIRHLLDHVIESAYAQGPGKPVSRYDGATARRTLFHIAGHLSRAGSRDLEWWSLPTWVPRPVRVTLATAVGTGAGWIVFATMGIGSPPAKFSGVALYGLTFGLAATFVVPDPPHRVRLAVGHLVRPRLTVPERIGVVVGGAVPGIAVWQVTEPIVGLALGAVLVFGFAAFLGLLNGTTSSGGLEAAEPVEAWRHDVIAHLLSGALAGVAVWLLTFSLSGWTAALAYGVLTGLLVASATQTFLAQVYFTLRYGTPIRLLRFLEDARSRHLIRTVGPVYQFRHALLQDHLAEAPTSGNPPER</sequence>
<feature type="transmembrane region" description="Helical" evidence="2">
    <location>
        <begin position="44"/>
        <end position="59"/>
    </location>
</feature>
<feature type="transmembrane region" description="Helical" evidence="2">
    <location>
        <begin position="447"/>
        <end position="468"/>
    </location>
</feature>
<keyword evidence="2" id="KW-0472">Membrane</keyword>
<dbReference type="SUPFAM" id="SSF52540">
    <property type="entry name" value="P-loop containing nucleoside triphosphate hydrolases"/>
    <property type="match status" value="1"/>
</dbReference>
<evidence type="ECO:0000256" key="1">
    <source>
        <dbReference type="SAM" id="MobiDB-lite"/>
    </source>
</evidence>
<feature type="region of interest" description="Disordered" evidence="1">
    <location>
        <begin position="110"/>
        <end position="133"/>
    </location>
</feature>
<feature type="transmembrane region" description="Helical" evidence="2">
    <location>
        <begin position="606"/>
        <end position="632"/>
    </location>
</feature>
<evidence type="ECO:0000313" key="5">
    <source>
        <dbReference type="Proteomes" id="UP000316628"/>
    </source>
</evidence>
<keyword evidence="5" id="KW-1185">Reference proteome</keyword>
<evidence type="ECO:0000256" key="2">
    <source>
        <dbReference type="SAM" id="Phobius"/>
    </source>
</evidence>
<comment type="caution">
    <text evidence="4">The sequence shown here is derived from an EMBL/GenBank/DDBJ whole genome shotgun (WGS) entry which is preliminary data.</text>
</comment>
<dbReference type="EMBL" id="VFPP01000001">
    <property type="protein sequence ID" value="TQM80577.1"/>
    <property type="molecule type" value="Genomic_DNA"/>
</dbReference>
<dbReference type="SMART" id="SM00382">
    <property type="entry name" value="AAA"/>
    <property type="match status" value="1"/>
</dbReference>
<organism evidence="4 5">
    <name type="scientific">Saccharothrix saharensis</name>
    <dbReference type="NCBI Taxonomy" id="571190"/>
    <lineage>
        <taxon>Bacteria</taxon>
        <taxon>Bacillati</taxon>
        <taxon>Actinomycetota</taxon>
        <taxon>Actinomycetes</taxon>
        <taxon>Pseudonocardiales</taxon>
        <taxon>Pseudonocardiaceae</taxon>
        <taxon>Saccharothrix</taxon>
    </lineage>
</organism>
<protein>
    <recommendedName>
        <fullName evidence="3">AAA+ ATPase domain-containing protein</fullName>
    </recommendedName>
</protein>
<reference evidence="4 5" key="1">
    <citation type="submission" date="2019-06" db="EMBL/GenBank/DDBJ databases">
        <title>Sequencing the genomes of 1000 actinobacteria strains.</title>
        <authorList>
            <person name="Klenk H.-P."/>
        </authorList>
    </citation>
    <scope>NUCLEOTIDE SEQUENCE [LARGE SCALE GENOMIC DNA]</scope>
    <source>
        <strain evidence="4 5">DSM 45456</strain>
    </source>
</reference>
<proteinExistence type="predicted"/>
<evidence type="ECO:0000259" key="3">
    <source>
        <dbReference type="SMART" id="SM00382"/>
    </source>
</evidence>
<dbReference type="InterPro" id="IPR003593">
    <property type="entry name" value="AAA+_ATPase"/>
</dbReference>
<feature type="transmembrane region" description="Helical" evidence="2">
    <location>
        <begin position="14"/>
        <end position="32"/>
    </location>
</feature>
<accession>A0A543JCJ9</accession>
<name>A0A543JCJ9_9PSEU</name>
<dbReference type="AlphaFoldDB" id="A0A543JCJ9"/>
<feature type="transmembrane region" description="Helical" evidence="2">
    <location>
        <begin position="474"/>
        <end position="492"/>
    </location>
</feature>
<dbReference type="Proteomes" id="UP000316628">
    <property type="component" value="Unassembled WGS sequence"/>
</dbReference>
<keyword evidence="2" id="KW-0812">Transmembrane</keyword>
<dbReference type="Gene3D" id="3.40.50.300">
    <property type="entry name" value="P-loop containing nucleotide triphosphate hydrolases"/>
    <property type="match status" value="1"/>
</dbReference>
<gene>
    <name evidence="4" type="ORF">FHX81_2913</name>
</gene>
<evidence type="ECO:0000313" key="4">
    <source>
        <dbReference type="EMBL" id="TQM80577.1"/>
    </source>
</evidence>
<keyword evidence="2" id="KW-1133">Transmembrane helix</keyword>
<dbReference type="InterPro" id="IPR027417">
    <property type="entry name" value="P-loop_NTPase"/>
</dbReference>
<feature type="transmembrane region" description="Helical" evidence="2">
    <location>
        <begin position="537"/>
        <end position="558"/>
    </location>
</feature>